<comment type="subcellular location">
    <subcellularLocation>
        <location evidence="1">Cell membrane</location>
        <topology evidence="1">Multi-pass membrane protein</topology>
    </subcellularLocation>
</comment>
<dbReference type="InterPro" id="IPR032816">
    <property type="entry name" value="VTT_dom"/>
</dbReference>
<dbReference type="EMBL" id="BRXU01000045">
    <property type="protein sequence ID" value="GLC61346.1"/>
    <property type="molecule type" value="Genomic_DNA"/>
</dbReference>
<name>A0A9W6BZC2_9CHLO</name>
<feature type="transmembrane region" description="Helical" evidence="7">
    <location>
        <begin position="211"/>
        <end position="232"/>
    </location>
</feature>
<organism evidence="9 10">
    <name type="scientific">Pleodorina starrii</name>
    <dbReference type="NCBI Taxonomy" id="330485"/>
    <lineage>
        <taxon>Eukaryota</taxon>
        <taxon>Viridiplantae</taxon>
        <taxon>Chlorophyta</taxon>
        <taxon>core chlorophytes</taxon>
        <taxon>Chlorophyceae</taxon>
        <taxon>CS clade</taxon>
        <taxon>Chlamydomonadales</taxon>
        <taxon>Volvocaceae</taxon>
        <taxon>Pleodorina</taxon>
    </lineage>
</organism>
<dbReference type="PANTHER" id="PTHR12677">
    <property type="entry name" value="GOLGI APPARATUS MEMBRANE PROTEIN TVP38-RELATED"/>
    <property type="match status" value="1"/>
</dbReference>
<feature type="compositionally biased region" description="Gly residues" evidence="6">
    <location>
        <begin position="322"/>
        <end position="340"/>
    </location>
</feature>
<evidence type="ECO:0000256" key="3">
    <source>
        <dbReference type="ARBA" id="ARBA00022692"/>
    </source>
</evidence>
<feature type="transmembrane region" description="Helical" evidence="7">
    <location>
        <begin position="129"/>
        <end position="151"/>
    </location>
</feature>
<keyword evidence="5 7" id="KW-0472">Membrane</keyword>
<dbReference type="AlphaFoldDB" id="A0A9W6BZC2"/>
<evidence type="ECO:0000256" key="2">
    <source>
        <dbReference type="ARBA" id="ARBA00022475"/>
    </source>
</evidence>
<dbReference type="PANTHER" id="PTHR12677:SF59">
    <property type="entry name" value="GOLGI APPARATUS MEMBRANE PROTEIN TVP38-RELATED"/>
    <property type="match status" value="1"/>
</dbReference>
<accession>A0A9W6BZC2</accession>
<dbReference type="GO" id="GO:0005886">
    <property type="term" value="C:plasma membrane"/>
    <property type="evidence" value="ECO:0007669"/>
    <property type="project" value="UniProtKB-SubCell"/>
</dbReference>
<feature type="transmembrane region" description="Helical" evidence="7">
    <location>
        <begin position="100"/>
        <end position="123"/>
    </location>
</feature>
<sequence>MVLAATNTVSSSEPAQILASRSSSALSANGGADAAISSSSTVANGAGGGALRTRTADMQGGRLLALLVFVGLSLLSYKYLHSGELAHFVLKIQANPLGSLHVFVLFHVAAVVLLFPAMLLQAITGALYGLYAGLLVSWFASSVGQALAFLLGRYLFRASVKSYLVTRVPNFPQIEAAIKKEGWKLMCLLRLSPILPYNILNYAAALTPISFLAYSLSSAAAIIPWTCLYVYLGTLSTSVVAELARGKVVPQYRYRRANPVAGGADGAVVGAADGGADDDDGSRIHMLVSSSIYMALLCVTIVYGYVLSKRAITSVLKSVEDGGPGAGGGAGRSGGGGGGSSADVELATSSTKP</sequence>
<feature type="domain" description="VTT" evidence="8">
    <location>
        <begin position="115"/>
        <end position="234"/>
    </location>
</feature>
<evidence type="ECO:0000256" key="7">
    <source>
        <dbReference type="SAM" id="Phobius"/>
    </source>
</evidence>
<reference evidence="9 10" key="1">
    <citation type="journal article" date="2023" name="Commun. Biol.">
        <title>Reorganization of the ancestral sex-determining regions during the evolution of trioecy in Pleodorina starrii.</title>
        <authorList>
            <person name="Takahashi K."/>
            <person name="Suzuki S."/>
            <person name="Kawai-Toyooka H."/>
            <person name="Yamamoto K."/>
            <person name="Hamaji T."/>
            <person name="Ootsuki R."/>
            <person name="Yamaguchi H."/>
            <person name="Kawachi M."/>
            <person name="Higashiyama T."/>
            <person name="Nozaki H."/>
        </authorList>
    </citation>
    <scope>NUCLEOTIDE SEQUENCE [LARGE SCALE GENOMIC DNA]</scope>
    <source>
        <strain evidence="9 10">NIES-4479</strain>
    </source>
</reference>
<evidence type="ECO:0000313" key="10">
    <source>
        <dbReference type="Proteomes" id="UP001165080"/>
    </source>
</evidence>
<evidence type="ECO:0000259" key="8">
    <source>
        <dbReference type="Pfam" id="PF09335"/>
    </source>
</evidence>
<dbReference type="OrthoDB" id="512996at2759"/>
<evidence type="ECO:0000256" key="6">
    <source>
        <dbReference type="SAM" id="MobiDB-lite"/>
    </source>
</evidence>
<evidence type="ECO:0000256" key="4">
    <source>
        <dbReference type="ARBA" id="ARBA00022989"/>
    </source>
</evidence>
<keyword evidence="3 7" id="KW-0812">Transmembrane</keyword>
<dbReference type="Pfam" id="PF09335">
    <property type="entry name" value="VTT_dom"/>
    <property type="match status" value="1"/>
</dbReference>
<dbReference type="InterPro" id="IPR015414">
    <property type="entry name" value="TMEM64"/>
</dbReference>
<feature type="transmembrane region" description="Helical" evidence="7">
    <location>
        <begin position="63"/>
        <end position="80"/>
    </location>
</feature>
<comment type="caution">
    <text evidence="9">The sequence shown here is derived from an EMBL/GenBank/DDBJ whole genome shotgun (WGS) entry which is preliminary data.</text>
</comment>
<keyword evidence="10" id="KW-1185">Reference proteome</keyword>
<keyword evidence="4 7" id="KW-1133">Transmembrane helix</keyword>
<proteinExistence type="predicted"/>
<protein>
    <recommendedName>
        <fullName evidence="8">VTT domain-containing protein</fullName>
    </recommendedName>
</protein>
<evidence type="ECO:0000256" key="1">
    <source>
        <dbReference type="ARBA" id="ARBA00004651"/>
    </source>
</evidence>
<feature type="transmembrane region" description="Helical" evidence="7">
    <location>
        <begin position="284"/>
        <end position="307"/>
    </location>
</feature>
<keyword evidence="2" id="KW-1003">Cell membrane</keyword>
<gene>
    <name evidence="9" type="primary">PLEST008298</name>
    <name evidence="9" type="ORF">PLESTB_001745900</name>
</gene>
<dbReference type="Proteomes" id="UP001165080">
    <property type="component" value="Unassembled WGS sequence"/>
</dbReference>
<evidence type="ECO:0000313" key="9">
    <source>
        <dbReference type="EMBL" id="GLC61346.1"/>
    </source>
</evidence>
<feature type="region of interest" description="Disordered" evidence="6">
    <location>
        <begin position="321"/>
        <end position="353"/>
    </location>
</feature>
<evidence type="ECO:0000256" key="5">
    <source>
        <dbReference type="ARBA" id="ARBA00023136"/>
    </source>
</evidence>